<dbReference type="PROSITE" id="PS50110">
    <property type="entry name" value="RESPONSE_REGULATORY"/>
    <property type="match status" value="1"/>
</dbReference>
<dbReference type="PRINTS" id="PR00344">
    <property type="entry name" value="BCTRLSENSOR"/>
</dbReference>
<dbReference type="Pfam" id="PF02518">
    <property type="entry name" value="HATPase_c"/>
    <property type="match status" value="1"/>
</dbReference>
<dbReference type="SMART" id="SM00388">
    <property type="entry name" value="HisKA"/>
    <property type="match status" value="1"/>
</dbReference>
<dbReference type="InterPro" id="IPR004358">
    <property type="entry name" value="Sig_transdc_His_kin-like_C"/>
</dbReference>
<dbReference type="InterPro" id="IPR036097">
    <property type="entry name" value="HisK_dim/P_sf"/>
</dbReference>
<dbReference type="EC" id="2.7.13.3" evidence="2"/>
<dbReference type="Proteomes" id="UP001207654">
    <property type="component" value="Unassembled WGS sequence"/>
</dbReference>
<comment type="catalytic activity">
    <reaction evidence="1">
        <text>ATP + protein L-histidine = ADP + protein N-phospho-L-histidine.</text>
        <dbReference type="EC" id="2.7.13.3"/>
    </reaction>
</comment>
<dbReference type="InterPro" id="IPR003594">
    <property type="entry name" value="HATPase_dom"/>
</dbReference>
<dbReference type="PROSITE" id="PS50109">
    <property type="entry name" value="HIS_KIN"/>
    <property type="match status" value="1"/>
</dbReference>
<dbReference type="GO" id="GO:0005524">
    <property type="term" value="F:ATP binding"/>
    <property type="evidence" value="ECO:0007669"/>
    <property type="project" value="UniProtKB-KW"/>
</dbReference>
<reference evidence="7 8" key="1">
    <citation type="submission" date="2022-11" db="EMBL/GenBank/DDBJ databases">
        <title>Minimal conservation of predation-associated metabolite biosynthetic gene clusters underscores biosynthetic potential of Myxococcota including descriptions for ten novel species: Archangium lansinium sp. nov., Myxococcus landrumus sp. nov., Nannocystis bai.</title>
        <authorList>
            <person name="Ahearne A."/>
            <person name="Stevens C."/>
            <person name="Phillips K."/>
        </authorList>
    </citation>
    <scope>NUCLEOTIDE SEQUENCE [LARGE SCALE GENOMIC DNA]</scope>
    <source>
        <strain evidence="7 8">MIWBW</strain>
    </source>
</reference>
<keyword evidence="3 4" id="KW-0597">Phosphoprotein</keyword>
<comment type="caution">
    <text evidence="7">The sequence shown here is derived from an EMBL/GenBank/DDBJ whole genome shotgun (WGS) entry which is preliminary data.</text>
</comment>
<dbReference type="SUPFAM" id="SSF55874">
    <property type="entry name" value="ATPase domain of HSP90 chaperone/DNA topoisomerase II/histidine kinase"/>
    <property type="match status" value="1"/>
</dbReference>
<dbReference type="SMART" id="SM00387">
    <property type="entry name" value="HATPase_c"/>
    <property type="match status" value="1"/>
</dbReference>
<keyword evidence="7" id="KW-0547">Nucleotide-binding</keyword>
<organism evidence="7 8">
    <name type="scientific">Archangium lansingense</name>
    <dbReference type="NCBI Taxonomy" id="2995310"/>
    <lineage>
        <taxon>Bacteria</taxon>
        <taxon>Pseudomonadati</taxon>
        <taxon>Myxococcota</taxon>
        <taxon>Myxococcia</taxon>
        <taxon>Myxococcales</taxon>
        <taxon>Cystobacterineae</taxon>
        <taxon>Archangiaceae</taxon>
        <taxon>Archangium</taxon>
    </lineage>
</organism>
<dbReference type="PANTHER" id="PTHR43065:SF50">
    <property type="entry name" value="HISTIDINE KINASE"/>
    <property type="match status" value="1"/>
</dbReference>
<feature type="domain" description="Histidine kinase" evidence="5">
    <location>
        <begin position="207"/>
        <end position="427"/>
    </location>
</feature>
<dbReference type="SUPFAM" id="SSF47384">
    <property type="entry name" value="Homodimeric domain of signal transducing histidine kinase"/>
    <property type="match status" value="1"/>
</dbReference>
<evidence type="ECO:0000256" key="1">
    <source>
        <dbReference type="ARBA" id="ARBA00000085"/>
    </source>
</evidence>
<evidence type="ECO:0000313" key="8">
    <source>
        <dbReference type="Proteomes" id="UP001207654"/>
    </source>
</evidence>
<dbReference type="InterPro" id="IPR036890">
    <property type="entry name" value="HATPase_C_sf"/>
</dbReference>
<keyword evidence="8" id="KW-1185">Reference proteome</keyword>
<evidence type="ECO:0000256" key="3">
    <source>
        <dbReference type="ARBA" id="ARBA00022553"/>
    </source>
</evidence>
<dbReference type="RefSeq" id="WP_267533929.1">
    <property type="nucleotide sequence ID" value="NZ_JAPNKA010000001.1"/>
</dbReference>
<evidence type="ECO:0000259" key="5">
    <source>
        <dbReference type="PROSITE" id="PS50109"/>
    </source>
</evidence>
<dbReference type="InterPro" id="IPR005467">
    <property type="entry name" value="His_kinase_dom"/>
</dbReference>
<protein>
    <recommendedName>
        <fullName evidence="2">histidine kinase</fullName>
        <ecNumber evidence="2">2.7.13.3</ecNumber>
    </recommendedName>
</protein>
<dbReference type="SUPFAM" id="SSF52172">
    <property type="entry name" value="CheY-like"/>
    <property type="match status" value="1"/>
</dbReference>
<dbReference type="Gene3D" id="3.30.565.10">
    <property type="entry name" value="Histidine kinase-like ATPase, C-terminal domain"/>
    <property type="match status" value="1"/>
</dbReference>
<evidence type="ECO:0000256" key="2">
    <source>
        <dbReference type="ARBA" id="ARBA00012438"/>
    </source>
</evidence>
<dbReference type="EMBL" id="JAPNKA010000001">
    <property type="protein sequence ID" value="MCY1074978.1"/>
    <property type="molecule type" value="Genomic_DNA"/>
</dbReference>
<sequence>MSPPTGECRRILVVDDNSAIHQDFRKILARSGEGSEELDAMESMLFGDAPPQSSTTRFELDFALGGEEGVRRVRDAVREGRPYAVAFVDIRMPPGMDGVEATRLMWQEEADLQVVLCSAHSDYSWDELSRKLGTSERLLILRKPFDSIEVRQMAHALCEKWELLRASHQRMEDLERMVEERTRALEEANARLIHAQKLEALGRMSAGLAHEVNNPLSYILSNLRHVVHGLEKLPCKEEGLKARDSLTDACRDATVGAERIERIVQDVRIFARMDEPPRDPVDVREVMELSISMAARALRPELRLVRDFQEVPPVWGSEHGLGQVFLNLIVNATHALAGREQPLLRVGILSREDGMVAVEVQDNGSGIRPEHLSRLFEPFFTTKPVGTGTGLGLSICHGIVTRLGGDIAVDSSPGQGTTFRVLLPMATGQAAESALLALKRSV</sequence>
<evidence type="ECO:0000259" key="6">
    <source>
        <dbReference type="PROSITE" id="PS50110"/>
    </source>
</evidence>
<dbReference type="Gene3D" id="1.10.287.130">
    <property type="match status" value="1"/>
</dbReference>
<dbReference type="CDD" id="cd00082">
    <property type="entry name" value="HisKA"/>
    <property type="match status" value="1"/>
</dbReference>
<keyword evidence="7" id="KW-0067">ATP-binding</keyword>
<dbReference type="InterPro" id="IPR001789">
    <property type="entry name" value="Sig_transdc_resp-reg_receiver"/>
</dbReference>
<dbReference type="InterPro" id="IPR011006">
    <property type="entry name" value="CheY-like_superfamily"/>
</dbReference>
<accession>A0ABT4A042</accession>
<evidence type="ECO:0000256" key="4">
    <source>
        <dbReference type="PROSITE-ProRule" id="PRU00169"/>
    </source>
</evidence>
<evidence type="ECO:0000313" key="7">
    <source>
        <dbReference type="EMBL" id="MCY1074978.1"/>
    </source>
</evidence>
<feature type="domain" description="Response regulatory" evidence="6">
    <location>
        <begin position="10"/>
        <end position="158"/>
    </location>
</feature>
<proteinExistence type="predicted"/>
<gene>
    <name evidence="7" type="ORF">OV287_10785</name>
</gene>
<name>A0ABT4A042_9BACT</name>
<dbReference type="InterPro" id="IPR003661">
    <property type="entry name" value="HisK_dim/P_dom"/>
</dbReference>
<dbReference type="Gene3D" id="3.40.50.2300">
    <property type="match status" value="1"/>
</dbReference>
<feature type="modified residue" description="4-aspartylphosphate" evidence="4">
    <location>
        <position position="89"/>
    </location>
</feature>
<dbReference type="PANTHER" id="PTHR43065">
    <property type="entry name" value="SENSOR HISTIDINE KINASE"/>
    <property type="match status" value="1"/>
</dbReference>